<organism evidence="2">
    <name type="scientific">Paraconexibacter sp. AEG42_29</name>
    <dbReference type="NCBI Taxonomy" id="2997339"/>
    <lineage>
        <taxon>Bacteria</taxon>
        <taxon>Bacillati</taxon>
        <taxon>Actinomycetota</taxon>
        <taxon>Thermoleophilia</taxon>
        <taxon>Solirubrobacterales</taxon>
        <taxon>Paraconexibacteraceae</taxon>
        <taxon>Paraconexibacter</taxon>
    </lineage>
</organism>
<evidence type="ECO:0000256" key="1">
    <source>
        <dbReference type="SAM" id="Phobius"/>
    </source>
</evidence>
<feature type="transmembrane region" description="Helical" evidence="1">
    <location>
        <begin position="73"/>
        <end position="94"/>
    </location>
</feature>
<dbReference type="RefSeq" id="WP_354702011.1">
    <property type="nucleotide sequence ID" value="NZ_CP114014.1"/>
</dbReference>
<dbReference type="AlphaFoldDB" id="A0AAU7AUW6"/>
<keyword evidence="1" id="KW-0472">Membrane</keyword>
<dbReference type="EMBL" id="CP114014">
    <property type="protein sequence ID" value="XAY05504.1"/>
    <property type="molecule type" value="Genomic_DNA"/>
</dbReference>
<name>A0AAU7AUW6_9ACTN</name>
<gene>
    <name evidence="2" type="ORF">DSM112329_02357</name>
</gene>
<reference evidence="2" key="1">
    <citation type="submission" date="2022-12" db="EMBL/GenBank/DDBJ databases">
        <title>Paraconexibacter alkalitolerans sp. nov. and Baekduia alba sp. nov., isolated from soil and emended description of the genera Paraconexibacter (Chun et al., 2020) and Baekduia (An et al., 2020).</title>
        <authorList>
            <person name="Vieira S."/>
            <person name="Huber K.J."/>
            <person name="Geppert A."/>
            <person name="Wolf J."/>
            <person name="Neumann-Schaal M."/>
            <person name="Muesken M."/>
            <person name="Overmann J."/>
        </authorList>
    </citation>
    <scope>NUCLEOTIDE SEQUENCE</scope>
    <source>
        <strain evidence="2">AEG42_29</strain>
    </source>
</reference>
<keyword evidence="1" id="KW-1133">Transmembrane helix</keyword>
<accession>A0AAU7AUW6</accession>
<keyword evidence="1" id="KW-0812">Transmembrane</keyword>
<feature type="transmembrane region" description="Helical" evidence="1">
    <location>
        <begin position="9"/>
        <end position="25"/>
    </location>
</feature>
<feature type="transmembrane region" description="Helical" evidence="1">
    <location>
        <begin position="45"/>
        <end position="66"/>
    </location>
</feature>
<dbReference type="KEGG" id="parq:DSM112329_02357"/>
<protein>
    <submittedName>
        <fullName evidence="2">Uncharacterized protein</fullName>
    </submittedName>
</protein>
<sequence>MSTVDHRRICMVLAVAVAVSIVHYVDNVAAYDRYPESATLPNPSAAIVGGSWFLFTAFGLAAVVLLQRGEVRRAAVCLAVYSGSGLVGILHYTVGGTSAFPWWRHAHIVADIILGLVIFALAMQLARHRRLPPAAAA</sequence>
<evidence type="ECO:0000313" key="2">
    <source>
        <dbReference type="EMBL" id="XAY05504.1"/>
    </source>
</evidence>
<proteinExistence type="predicted"/>
<feature type="transmembrane region" description="Helical" evidence="1">
    <location>
        <begin position="106"/>
        <end position="126"/>
    </location>
</feature>